<sequence>MAHLKNKTIKELNEKDLQDRLLQLRTDLKKLSIESSKGTLRKESGNLRPTRRNIARILTRINELKKND</sequence>
<evidence type="ECO:0000256" key="3">
    <source>
        <dbReference type="ARBA" id="ARBA00023274"/>
    </source>
</evidence>
<evidence type="ECO:0000256" key="2">
    <source>
        <dbReference type="ARBA" id="ARBA00022980"/>
    </source>
</evidence>
<dbReference type="SUPFAM" id="SSF46561">
    <property type="entry name" value="Ribosomal protein L29 (L29p)"/>
    <property type="match status" value="1"/>
</dbReference>
<dbReference type="GO" id="GO:1990904">
    <property type="term" value="C:ribonucleoprotein complex"/>
    <property type="evidence" value="ECO:0007669"/>
    <property type="project" value="UniProtKB-KW"/>
</dbReference>
<reference evidence="4" key="1">
    <citation type="journal article" date="2014" name="Genome Biol. Evol.">
        <title>Pangenome evidence for extensive interdomain horizontal transfer affecting lineage core and shell genes in uncultured planktonic thaumarchaeota and euryarchaeota.</title>
        <authorList>
            <person name="Deschamps P."/>
            <person name="Zivanovic Y."/>
            <person name="Moreira D."/>
            <person name="Rodriguez-Valera F."/>
            <person name="Lopez-Garcia P."/>
        </authorList>
    </citation>
    <scope>NUCLEOTIDE SEQUENCE</scope>
</reference>
<comment type="similarity">
    <text evidence="1">Belongs to the universal ribosomal protein uL29 family.</text>
</comment>
<dbReference type="GO" id="GO:0005840">
    <property type="term" value="C:ribosome"/>
    <property type="evidence" value="ECO:0007669"/>
    <property type="project" value="UniProtKB-KW"/>
</dbReference>
<dbReference type="NCBIfam" id="TIGR00012">
    <property type="entry name" value="L29"/>
    <property type="match status" value="1"/>
</dbReference>
<dbReference type="GO" id="GO:0006412">
    <property type="term" value="P:translation"/>
    <property type="evidence" value="ECO:0007669"/>
    <property type="project" value="InterPro"/>
</dbReference>
<evidence type="ECO:0008006" key="5">
    <source>
        <dbReference type="Google" id="ProtNLM"/>
    </source>
</evidence>
<keyword evidence="2" id="KW-0689">Ribosomal protein</keyword>
<protein>
    <recommendedName>
        <fullName evidence="5">50S ribosomal protein L29</fullName>
    </recommendedName>
</protein>
<accession>A0A075HF73</accession>
<dbReference type="EMBL" id="KF901022">
    <property type="protein sequence ID" value="AIF15166.1"/>
    <property type="molecule type" value="Genomic_DNA"/>
</dbReference>
<keyword evidence="3" id="KW-0687">Ribonucleoprotein</keyword>
<name>A0A075HF73_9ARCH</name>
<evidence type="ECO:0000313" key="4">
    <source>
        <dbReference type="EMBL" id="AIF15166.1"/>
    </source>
</evidence>
<dbReference type="InterPro" id="IPR036049">
    <property type="entry name" value="Ribosomal_uL29_sf"/>
</dbReference>
<dbReference type="GO" id="GO:0003735">
    <property type="term" value="F:structural constituent of ribosome"/>
    <property type="evidence" value="ECO:0007669"/>
    <property type="project" value="InterPro"/>
</dbReference>
<dbReference type="Gene3D" id="1.10.287.310">
    <property type="match status" value="1"/>
</dbReference>
<evidence type="ECO:0000256" key="1">
    <source>
        <dbReference type="ARBA" id="ARBA00009254"/>
    </source>
</evidence>
<proteinExistence type="inferred from homology"/>
<dbReference type="InterPro" id="IPR001854">
    <property type="entry name" value="Ribosomal_uL29"/>
</dbReference>
<dbReference type="AlphaFoldDB" id="A0A075HF73"/>
<organism evidence="4">
    <name type="scientific">uncultured marine thaumarchaeote KM3_69_H10</name>
    <dbReference type="NCBI Taxonomy" id="1456245"/>
    <lineage>
        <taxon>Archaea</taxon>
        <taxon>Nitrososphaerota</taxon>
        <taxon>environmental samples</taxon>
    </lineage>
</organism>
<dbReference type="Pfam" id="PF00831">
    <property type="entry name" value="Ribosomal_L29"/>
    <property type="match status" value="1"/>
</dbReference>